<dbReference type="AlphaFoldDB" id="A0A392SSP7"/>
<feature type="compositionally biased region" description="Polar residues" evidence="1">
    <location>
        <begin position="12"/>
        <end position="26"/>
    </location>
</feature>
<sequence length="26" mass="2983">MTKMAETEKIDANNNKNENMSQAEKI</sequence>
<accession>A0A392SSP7</accession>
<protein>
    <submittedName>
        <fullName evidence="2">Uncharacterized protein</fullName>
    </submittedName>
</protein>
<reference evidence="2 3" key="1">
    <citation type="journal article" date="2018" name="Front. Plant Sci.">
        <title>Red Clover (Trifolium pratense) and Zigzag Clover (T. medium) - A Picture of Genomic Similarities and Differences.</title>
        <authorList>
            <person name="Dluhosova J."/>
            <person name="Istvanek J."/>
            <person name="Nedelnik J."/>
            <person name="Repkova J."/>
        </authorList>
    </citation>
    <scope>NUCLEOTIDE SEQUENCE [LARGE SCALE GENOMIC DNA]</scope>
    <source>
        <strain evidence="3">cv. 10/8</strain>
        <tissue evidence="2">Leaf</tissue>
    </source>
</reference>
<organism evidence="2 3">
    <name type="scientific">Trifolium medium</name>
    <dbReference type="NCBI Taxonomy" id="97028"/>
    <lineage>
        <taxon>Eukaryota</taxon>
        <taxon>Viridiplantae</taxon>
        <taxon>Streptophyta</taxon>
        <taxon>Embryophyta</taxon>
        <taxon>Tracheophyta</taxon>
        <taxon>Spermatophyta</taxon>
        <taxon>Magnoliopsida</taxon>
        <taxon>eudicotyledons</taxon>
        <taxon>Gunneridae</taxon>
        <taxon>Pentapetalae</taxon>
        <taxon>rosids</taxon>
        <taxon>fabids</taxon>
        <taxon>Fabales</taxon>
        <taxon>Fabaceae</taxon>
        <taxon>Papilionoideae</taxon>
        <taxon>50 kb inversion clade</taxon>
        <taxon>NPAAA clade</taxon>
        <taxon>Hologalegina</taxon>
        <taxon>IRL clade</taxon>
        <taxon>Trifolieae</taxon>
        <taxon>Trifolium</taxon>
    </lineage>
</organism>
<feature type="region of interest" description="Disordered" evidence="1">
    <location>
        <begin position="1"/>
        <end position="26"/>
    </location>
</feature>
<name>A0A392SSP7_9FABA</name>
<dbReference type="Proteomes" id="UP000265520">
    <property type="component" value="Unassembled WGS sequence"/>
</dbReference>
<keyword evidence="3" id="KW-1185">Reference proteome</keyword>
<evidence type="ECO:0000313" key="2">
    <source>
        <dbReference type="EMBL" id="MCI51898.1"/>
    </source>
</evidence>
<proteinExistence type="predicted"/>
<feature type="non-terminal residue" evidence="2">
    <location>
        <position position="26"/>
    </location>
</feature>
<feature type="compositionally biased region" description="Basic and acidic residues" evidence="1">
    <location>
        <begin position="1"/>
        <end position="11"/>
    </location>
</feature>
<comment type="caution">
    <text evidence="2">The sequence shown here is derived from an EMBL/GenBank/DDBJ whole genome shotgun (WGS) entry which is preliminary data.</text>
</comment>
<evidence type="ECO:0000313" key="3">
    <source>
        <dbReference type="Proteomes" id="UP000265520"/>
    </source>
</evidence>
<evidence type="ECO:0000256" key="1">
    <source>
        <dbReference type="SAM" id="MobiDB-lite"/>
    </source>
</evidence>
<dbReference type="EMBL" id="LXQA010439136">
    <property type="protein sequence ID" value="MCI51898.1"/>
    <property type="molecule type" value="Genomic_DNA"/>
</dbReference>